<proteinExistence type="predicted"/>
<dbReference type="EMBL" id="FMXM01000003">
    <property type="protein sequence ID" value="SDA51693.1"/>
    <property type="molecule type" value="Genomic_DNA"/>
</dbReference>
<dbReference type="AlphaFoldDB" id="A0A1G5W0U2"/>
<gene>
    <name evidence="1" type="ORF">SAMN02927914_01028</name>
</gene>
<name>A0A1G5W0U2_9HYPH</name>
<dbReference type="Proteomes" id="UP000198588">
    <property type="component" value="Unassembled WGS sequence"/>
</dbReference>
<accession>A0A1G5W0U2</accession>
<evidence type="ECO:0000313" key="2">
    <source>
        <dbReference type="Proteomes" id="UP000198588"/>
    </source>
</evidence>
<reference evidence="1 2" key="1">
    <citation type="submission" date="2016-10" db="EMBL/GenBank/DDBJ databases">
        <authorList>
            <person name="de Groot N.N."/>
        </authorList>
    </citation>
    <scope>NUCLEOTIDE SEQUENCE [LARGE SCALE GENOMIC DNA]</scope>
    <source>
        <strain evidence="1 2">CGMCC 1.12097</strain>
    </source>
</reference>
<dbReference type="STRING" id="1165689.SAMN02927914_01028"/>
<organism evidence="1 2">
    <name type="scientific">Mesorhizobium qingshengii</name>
    <dbReference type="NCBI Taxonomy" id="1165689"/>
    <lineage>
        <taxon>Bacteria</taxon>
        <taxon>Pseudomonadati</taxon>
        <taxon>Pseudomonadota</taxon>
        <taxon>Alphaproteobacteria</taxon>
        <taxon>Hyphomicrobiales</taxon>
        <taxon>Phyllobacteriaceae</taxon>
        <taxon>Mesorhizobium</taxon>
    </lineage>
</organism>
<protein>
    <submittedName>
        <fullName evidence="1">Uncharacterized protein</fullName>
    </submittedName>
</protein>
<sequence>MLLPFVAMLQVYSNEPIPSNLLWLLKSGRPFRWLAIQLEPGESKWRILCQLQ</sequence>
<evidence type="ECO:0000313" key="1">
    <source>
        <dbReference type="EMBL" id="SDA51693.1"/>
    </source>
</evidence>